<evidence type="ECO:0000313" key="3">
    <source>
        <dbReference type="Proteomes" id="UP000198228"/>
    </source>
</evidence>
<dbReference type="EMBL" id="LT607410">
    <property type="protein sequence ID" value="SCF29505.1"/>
    <property type="molecule type" value="Genomic_DNA"/>
</dbReference>
<evidence type="ECO:0000259" key="1">
    <source>
        <dbReference type="SMART" id="SM00382"/>
    </source>
</evidence>
<sequence length="1657" mass="177590">MTAQPPQNQVSPEATGGAGTVEEYSLGAVALARLLTGDLLPGLSAPPTTVALQRRVAGNALDDLVLRSRTDTAETGIDFQIKRTASPSASDTAFVDALGQCLDTMLQQREALADGRLQLGFAASGPRGPLDQLKRLVDLARSHATAETFLGVLVPGATGKEVRTRYGHVKDAMTNVLRARGGSLDGAEIDELTYKLLKYLRVWIFEVSDDGRDVLEAQSRLATILPSGGQGAHAVFSELRTLAETWGPSAGVIEAPMVRAALFTRGIPLTADPRHQVELGRILDASRQELAQTVDQMGGTLRLERATAAEALAEAIGGGIVLVSGAAGVGKSVLARHAVQGLRDDATVVAINLTTRSGDTLATVQQELGVSHLGTVLASAPTTGPRVLLIDGAEHALTDSGRLLESLLGAAPTDGVTSPPWTVVITSRADATAPLTERLGDRLKTHIKLDELSDLEVDEVSVAFPALAPLLRHPRSKRLLRRPYLVDLMVRSQASPEEGEAFGEEDVIALVHEKVVRRSEGLVPGQGSAHDRDVAWSTLAEAVIAGTGTSRLSGVDGTAVSGLVSDDILRRKSSTYRFAHDVLADYAAAMRLGDDDASTLLAAASTPRSLIRAVRLAIQRKLAETEVGDAAEIRRVWAEILDLRRDLSARDGSRWDEVPFEALVSIGSPGGLLAALAPELLAGDGAGLNKLVDVTGRYATTSRHEPDGTGLLIDDVLAAPVVALLGLLSDRLPERLTVAATHLIQRWLVSVEVNERRAATFIPDPTVLSAAVATWAREDSYGDRYESALAVVGLLGGYLSAEGRALLDRARGDDLDVVAEDPEVASALARDNPDLLLEVAGTYYLDLPLTLDPDVPGCRPARPRPRARRRRLELSGYEDEEGVRGHSHRTSFRLGFGLAGPNWGPFAALLANSPKHGLLLIGAVVDAAAAARIRVEESFDSPPSVIHLQLKLPHWDEAVTYDGPATAWAWYRRSGNGAYVAMSALLALRAWAKAQIQSQPLADVLDDVLEAGTSVAFPAVAYSLLVSDLAAAGDIIDAFLEHPDVWDLEIGRVVGESGLSQAADDQAALRVTPDRIATWLVLTGDAERKAALKALGERLLAKSREALGNPPGDDPRLSVPRRRALTLDAEAYRTTPSTEQPGTVEISLDVPADVQEQLEHGGGRAATLSLTLSNYMFAAMKIRDGQASEPRAAQLYTQVQETLQSIADTPGASPLYTIDDAQAIVAAAVVVQAAADENDERVLLPEAVGVLTHVATGTTPEPESYRSGRDMSWDMGADRSAATALPMILLNDDLLAASSATRAEVATAVERLARTTSRQVRNRLTRGLQAMWTDTCREDEARQANHAAGMAVYHEMLLDAGTGPWNGFERPRLRLTEPLEAALQQPDVTLALVEAADALPGMKAAAARDCEHGRAARVALTTLVGHDLRAWPTEWVRHQYHGSSVWRREMDAWVAGNVLAGDDALLDRYLDGFTTVPEQLTGLVAALAEQAVSPEQGQRLFAVWPTILDCLLPGARHVPGPGEDRSYRRDEADLDKALLPKRPDAALWPGRKWAHALRRWMDAYAPHPSLCDRLIICLGSMGLTFTPAGVQLIMRILGDDAARILHDSRYIAAWLRVAVLEQHENLEAQRLILRQLVDNLAAQGSTEATQIQRELEA</sequence>
<proteinExistence type="predicted"/>
<dbReference type="InterPro" id="IPR003593">
    <property type="entry name" value="AAA+_ATPase"/>
</dbReference>
<dbReference type="RefSeq" id="WP_157746074.1">
    <property type="nucleotide sequence ID" value="NZ_LT607410.1"/>
</dbReference>
<evidence type="ECO:0000313" key="2">
    <source>
        <dbReference type="EMBL" id="SCF29505.1"/>
    </source>
</evidence>
<name>A0A1C4Z9A0_9ACTN</name>
<feature type="domain" description="AAA+ ATPase" evidence="1">
    <location>
        <begin position="317"/>
        <end position="454"/>
    </location>
</feature>
<dbReference type="Proteomes" id="UP000198228">
    <property type="component" value="Chromosome I"/>
</dbReference>
<gene>
    <name evidence="2" type="ORF">GA0074696_4170</name>
</gene>
<dbReference type="SMART" id="SM00382">
    <property type="entry name" value="AAA"/>
    <property type="match status" value="1"/>
</dbReference>
<organism evidence="2 3">
    <name type="scientific">Micromonospora purpureochromogenes</name>
    <dbReference type="NCBI Taxonomy" id="47872"/>
    <lineage>
        <taxon>Bacteria</taxon>
        <taxon>Bacillati</taxon>
        <taxon>Actinomycetota</taxon>
        <taxon>Actinomycetes</taxon>
        <taxon>Micromonosporales</taxon>
        <taxon>Micromonosporaceae</taxon>
        <taxon>Micromonospora</taxon>
    </lineage>
</organism>
<protein>
    <recommendedName>
        <fullName evidence="1">AAA+ ATPase domain-containing protein</fullName>
    </recommendedName>
</protein>
<accession>A0A1C4Z9A0</accession>
<reference evidence="2 3" key="1">
    <citation type="submission" date="2016-06" db="EMBL/GenBank/DDBJ databases">
        <authorList>
            <person name="Kjaerup R.B."/>
            <person name="Dalgaard T.S."/>
            <person name="Juul-Madsen H.R."/>
        </authorList>
    </citation>
    <scope>NUCLEOTIDE SEQUENCE [LARGE SCALE GENOMIC DNA]</scope>
    <source>
        <strain evidence="2 3">DSM 43821</strain>
    </source>
</reference>
<dbReference type="InterPro" id="IPR027417">
    <property type="entry name" value="P-loop_NTPase"/>
</dbReference>
<dbReference type="SUPFAM" id="SSF52540">
    <property type="entry name" value="P-loop containing nucleoside triphosphate hydrolases"/>
    <property type="match status" value="1"/>
</dbReference>